<feature type="region of interest" description="Disordered" evidence="4">
    <location>
        <begin position="325"/>
        <end position="350"/>
    </location>
</feature>
<dbReference type="Pfam" id="PF25782">
    <property type="entry name" value="TPR_CAND1"/>
    <property type="match status" value="1"/>
</dbReference>
<dbReference type="Gene3D" id="1.25.10.10">
    <property type="entry name" value="Leucine-rich Repeat Variant"/>
    <property type="match status" value="1"/>
</dbReference>
<dbReference type="PANTHER" id="PTHR12696">
    <property type="entry name" value="TIP120"/>
    <property type="match status" value="1"/>
</dbReference>
<organism evidence="5 6">
    <name type="scientific">Austropuccinia psidii MF-1</name>
    <dbReference type="NCBI Taxonomy" id="1389203"/>
    <lineage>
        <taxon>Eukaryota</taxon>
        <taxon>Fungi</taxon>
        <taxon>Dikarya</taxon>
        <taxon>Basidiomycota</taxon>
        <taxon>Pucciniomycotina</taxon>
        <taxon>Pucciniomycetes</taxon>
        <taxon>Pucciniales</taxon>
        <taxon>Sphaerophragmiaceae</taxon>
        <taxon>Austropuccinia</taxon>
    </lineage>
</organism>
<gene>
    <name evidence="5" type="ORF">O181_063089</name>
</gene>
<sequence length="924" mass="102957">MSSSLYTIKHLLSKMRNPDADFRFMALTDLIQEFNSKSHLTTPERPIGLDDLTEKEIVDLVLELVQDKNTEVKNQAVKTLGVLVRSVSDSRMTKIIDKLLLYASNDDEQLRDLACLALRTVVTEIPSNSKLAPTLCHKLTPKLITHLQDLSCQSDTLIGHLDVLSDLLIRFETYFRSNTSIQSQGLKALLPILTNPRSAISKRAVTALGALAGCCTDDIFFALVSKTLIPCLRSSEPLRLKNSIFLAGVLARTSSNRLATTLSELVPLIVSVSQNDDDELRETSLQTLESLLLKCPNEMSNFVALLINVATNAIKYDPNYAGLDDDMELDENHSEDDQDEDDAEFGDEYSDDDDMSWKIRRAATKLLSTLIATRFELFQEFYQSVSPVLISRFDEREESVKLEIWATFTLLLKQTKIFLGSDDHSHTENLLKRKRLVMEEQRTDGPLGLLHSQAPYLSKSIIRCLNCKSIAVRQSGFILLYELINVLDGGLETQILHLLARIEAALKTTDTSVSGTATSLKIQVFKFLTLFFQTHHPRSFTPELPRLIKLIISGINDKYHRIAREAFIAASSLIKVLKPLTPTSPTPANFVNALKAIYDVTIGRLTSSNADQEVKERAAICFEDLIIHAADQFEADFGTSLPIITQRLDNEITRCSALNVVTQIARSSTPKGEVFDKWLCDIIPKVAAFLRKNNRTLKISSFECLDTLLRRSNTKLQPQTIQTLVSDLHPLIDMMDLQLLPLALKTLTLLIPISSNLLPENKTVLLEPVFKIIKSSSISQGPALDALISLFFTSVQSKLDSPQALIEILTGCVEKNINLEQVKAAVFIRTRGSVSSNSSSGLQPYFTVSRCIGAIIRAKPSVGQHMLDTFTADLENSSDTKTSTFFSLLCIGEIGRIVCFYMGLPSPYLKFVSPRFKNINCNAT</sequence>
<dbReference type="InterPro" id="IPR016024">
    <property type="entry name" value="ARM-type_fold"/>
</dbReference>
<dbReference type="PROSITE" id="PS50077">
    <property type="entry name" value="HEAT_REPEAT"/>
    <property type="match status" value="1"/>
</dbReference>
<keyword evidence="1" id="KW-0677">Repeat</keyword>
<evidence type="ECO:0000256" key="3">
    <source>
        <dbReference type="PROSITE-ProRule" id="PRU00103"/>
    </source>
</evidence>
<comment type="caution">
    <text evidence="5">The sequence shown here is derived from an EMBL/GenBank/DDBJ whole genome shotgun (WGS) entry which is preliminary data.</text>
</comment>
<name>A0A9Q3I274_9BASI</name>
<dbReference type="OrthoDB" id="6260732at2759"/>
<dbReference type="InterPro" id="IPR011989">
    <property type="entry name" value="ARM-like"/>
</dbReference>
<reference evidence="5" key="1">
    <citation type="submission" date="2021-03" db="EMBL/GenBank/DDBJ databases">
        <title>Draft genome sequence of rust myrtle Austropuccinia psidii MF-1, a brazilian biotype.</title>
        <authorList>
            <person name="Quecine M.C."/>
            <person name="Pachon D.M.R."/>
            <person name="Bonatelli M.L."/>
            <person name="Correr F.H."/>
            <person name="Franceschini L.M."/>
            <person name="Leite T.F."/>
            <person name="Margarido G.R.A."/>
            <person name="Almeida C.A."/>
            <person name="Ferrarezi J.A."/>
            <person name="Labate C.A."/>
        </authorList>
    </citation>
    <scope>NUCLEOTIDE SEQUENCE</scope>
    <source>
        <strain evidence="5">MF-1</strain>
    </source>
</reference>
<protein>
    <recommendedName>
        <fullName evidence="7">TATA-binding protein interacting (TIP20) domain-containing protein</fullName>
    </recommendedName>
</protein>
<accession>A0A9Q3I274</accession>
<evidence type="ECO:0000313" key="6">
    <source>
        <dbReference type="Proteomes" id="UP000765509"/>
    </source>
</evidence>
<evidence type="ECO:0008006" key="7">
    <source>
        <dbReference type="Google" id="ProtNLM"/>
    </source>
</evidence>
<evidence type="ECO:0000256" key="4">
    <source>
        <dbReference type="SAM" id="MobiDB-lite"/>
    </source>
</evidence>
<dbReference type="Proteomes" id="UP000765509">
    <property type="component" value="Unassembled WGS sequence"/>
</dbReference>
<keyword evidence="6" id="KW-1185">Reference proteome</keyword>
<dbReference type="InterPro" id="IPR039852">
    <property type="entry name" value="CAND1/CAND2"/>
</dbReference>
<keyword evidence="2" id="KW-0833">Ubl conjugation pathway</keyword>
<evidence type="ECO:0000256" key="2">
    <source>
        <dbReference type="ARBA" id="ARBA00022786"/>
    </source>
</evidence>
<dbReference type="GO" id="GO:0010265">
    <property type="term" value="P:SCF complex assembly"/>
    <property type="evidence" value="ECO:0007669"/>
    <property type="project" value="InterPro"/>
</dbReference>
<proteinExistence type="predicted"/>
<dbReference type="InterPro" id="IPR021133">
    <property type="entry name" value="HEAT_type_2"/>
</dbReference>
<evidence type="ECO:0000256" key="1">
    <source>
        <dbReference type="ARBA" id="ARBA00022737"/>
    </source>
</evidence>
<evidence type="ECO:0000313" key="5">
    <source>
        <dbReference type="EMBL" id="MBW0523374.1"/>
    </source>
</evidence>
<dbReference type="EMBL" id="AVOT02030237">
    <property type="protein sequence ID" value="MBW0523374.1"/>
    <property type="molecule type" value="Genomic_DNA"/>
</dbReference>
<dbReference type="SUPFAM" id="SSF48371">
    <property type="entry name" value="ARM repeat"/>
    <property type="match status" value="1"/>
</dbReference>
<feature type="repeat" description="HEAT" evidence="3">
    <location>
        <begin position="57"/>
        <end position="94"/>
    </location>
</feature>
<dbReference type="AlphaFoldDB" id="A0A9Q3I274"/>